<keyword evidence="3" id="KW-1185">Reference proteome</keyword>
<dbReference type="SMART" id="SM01375">
    <property type="entry name" value="Dynein_light"/>
    <property type="match status" value="2"/>
</dbReference>
<dbReference type="PANTHER" id="PTHR11886">
    <property type="entry name" value="DYNEIN LIGHT CHAIN"/>
    <property type="match status" value="1"/>
</dbReference>
<dbReference type="CDD" id="cd21450">
    <property type="entry name" value="DLC-like_DYNLL1-like"/>
    <property type="match status" value="1"/>
</dbReference>
<evidence type="ECO:0000313" key="2">
    <source>
        <dbReference type="EnsemblProtists" id="PYU1_T002815"/>
    </source>
</evidence>
<dbReference type="InterPro" id="IPR001372">
    <property type="entry name" value="Dynein_light_chain_typ-1/2"/>
</dbReference>
<protein>
    <submittedName>
        <fullName evidence="2">Uncharacterized protein</fullName>
    </submittedName>
</protein>
<reference evidence="2" key="3">
    <citation type="submission" date="2015-02" db="UniProtKB">
        <authorList>
            <consortium name="EnsemblProtists"/>
        </authorList>
    </citation>
    <scope>IDENTIFICATION</scope>
    <source>
        <strain evidence="2">DAOM BR144</strain>
    </source>
</reference>
<evidence type="ECO:0000256" key="1">
    <source>
        <dbReference type="SAM" id="Phobius"/>
    </source>
</evidence>
<evidence type="ECO:0000313" key="3">
    <source>
        <dbReference type="Proteomes" id="UP000019132"/>
    </source>
</evidence>
<feature type="transmembrane region" description="Helical" evidence="1">
    <location>
        <begin position="289"/>
        <end position="307"/>
    </location>
</feature>
<dbReference type="InterPro" id="IPR037177">
    <property type="entry name" value="DLC_sf"/>
</dbReference>
<dbReference type="Proteomes" id="UP000019132">
    <property type="component" value="Unassembled WGS sequence"/>
</dbReference>
<dbReference type="GO" id="GO:0007017">
    <property type="term" value="P:microtubule-based process"/>
    <property type="evidence" value="ECO:0007669"/>
    <property type="project" value="InterPro"/>
</dbReference>
<name>K3WCX4_GLOUD</name>
<dbReference type="PANTHER" id="PTHR11886:SF35">
    <property type="entry name" value="DYNEIN LIGHT CHAIN"/>
    <property type="match status" value="1"/>
</dbReference>
<dbReference type="InParanoid" id="K3WCX4"/>
<dbReference type="Pfam" id="PF01221">
    <property type="entry name" value="Dynein_light"/>
    <property type="match status" value="2"/>
</dbReference>
<proteinExistence type="predicted"/>
<accession>K3WCX4</accession>
<dbReference type="EnsemblProtists" id="PYU1_T002815">
    <property type="protein sequence ID" value="PYU1_T002815"/>
    <property type="gene ID" value="PYU1_G002812"/>
</dbReference>
<keyword evidence="1" id="KW-0472">Membrane</keyword>
<dbReference type="Gene3D" id="3.30.740.10">
    <property type="entry name" value="Protein Inhibitor Of Neuronal Nitric Oxide Synthase"/>
    <property type="match status" value="2"/>
</dbReference>
<dbReference type="EMBL" id="GL376628">
    <property type="status" value="NOT_ANNOTATED_CDS"/>
    <property type="molecule type" value="Genomic_DNA"/>
</dbReference>
<sequence length="318" mass="35186">MVFCGADFEVSKTPAAAASIGRVAKKAVNDAARKSKNMRELAKHAQNLMEVSQGLGWHVAVGTDFAVDLRYRKGACVLLSSRGSKMKVLLYRTVPALTPIPMEDHEAMLSAEGAATKGKLKQRITINECDMESEVMDEVVAKAKRLLEHFNEDPDVDSKVALALKHALTFSYGHTWHTIVSTTRELCCIPHIIPKSLADFSIDKYRVVVYRHGGSDVDNKMDFTRLANRLSLLMALVCLVIYGYFVFTATEKDVQCLSGKQSDAVTRLPVGCRLKDVVQANTYASWKGMAMFGTMLFTVIASGLRMYRSSLHTKAKQL</sequence>
<reference evidence="3" key="1">
    <citation type="journal article" date="2010" name="Genome Biol.">
        <title>Genome sequence of the necrotrophic plant pathogen Pythium ultimum reveals original pathogenicity mechanisms and effector repertoire.</title>
        <authorList>
            <person name="Levesque C.A."/>
            <person name="Brouwer H."/>
            <person name="Cano L."/>
            <person name="Hamilton J.P."/>
            <person name="Holt C."/>
            <person name="Huitema E."/>
            <person name="Raffaele S."/>
            <person name="Robideau G.P."/>
            <person name="Thines M."/>
            <person name="Win J."/>
            <person name="Zerillo M.M."/>
            <person name="Beakes G.W."/>
            <person name="Boore J.L."/>
            <person name="Busam D."/>
            <person name="Dumas B."/>
            <person name="Ferriera S."/>
            <person name="Fuerstenberg S.I."/>
            <person name="Gachon C.M."/>
            <person name="Gaulin E."/>
            <person name="Govers F."/>
            <person name="Grenville-Briggs L."/>
            <person name="Horner N."/>
            <person name="Hostetler J."/>
            <person name="Jiang R.H."/>
            <person name="Johnson J."/>
            <person name="Krajaejun T."/>
            <person name="Lin H."/>
            <person name="Meijer H.J."/>
            <person name="Moore B."/>
            <person name="Morris P."/>
            <person name="Phuntmart V."/>
            <person name="Puiu D."/>
            <person name="Shetty J."/>
            <person name="Stajich J.E."/>
            <person name="Tripathy S."/>
            <person name="Wawra S."/>
            <person name="van West P."/>
            <person name="Whitty B.R."/>
            <person name="Coutinho P.M."/>
            <person name="Henrissat B."/>
            <person name="Martin F."/>
            <person name="Thomas P.D."/>
            <person name="Tyler B.M."/>
            <person name="De Vries R.P."/>
            <person name="Kamoun S."/>
            <person name="Yandell M."/>
            <person name="Tisserat N."/>
            <person name="Buell C.R."/>
        </authorList>
    </citation>
    <scope>NUCLEOTIDE SEQUENCE</scope>
    <source>
        <strain evidence="3">DAOM:BR144</strain>
    </source>
</reference>
<dbReference type="AlphaFoldDB" id="K3WCX4"/>
<dbReference type="VEuPathDB" id="FungiDB:PYU1_G002812"/>
<organism evidence="2 3">
    <name type="scientific">Globisporangium ultimum (strain ATCC 200006 / CBS 805.95 / DAOM BR144)</name>
    <name type="common">Pythium ultimum</name>
    <dbReference type="NCBI Taxonomy" id="431595"/>
    <lineage>
        <taxon>Eukaryota</taxon>
        <taxon>Sar</taxon>
        <taxon>Stramenopiles</taxon>
        <taxon>Oomycota</taxon>
        <taxon>Peronosporomycetes</taxon>
        <taxon>Pythiales</taxon>
        <taxon>Pythiaceae</taxon>
        <taxon>Globisporangium</taxon>
    </lineage>
</organism>
<dbReference type="HOGENOM" id="CLU_1039946_0_0_1"/>
<dbReference type="eggNOG" id="ENOG502S6SV">
    <property type="taxonomic scope" value="Eukaryota"/>
</dbReference>
<feature type="transmembrane region" description="Helical" evidence="1">
    <location>
        <begin position="230"/>
        <end position="247"/>
    </location>
</feature>
<reference evidence="3" key="2">
    <citation type="submission" date="2010-04" db="EMBL/GenBank/DDBJ databases">
        <authorList>
            <person name="Buell R."/>
            <person name="Hamilton J."/>
            <person name="Hostetler J."/>
        </authorList>
    </citation>
    <scope>NUCLEOTIDE SEQUENCE [LARGE SCALE GENOMIC DNA]</scope>
    <source>
        <strain evidence="3">DAOM:BR144</strain>
    </source>
</reference>
<dbReference type="GO" id="GO:0005868">
    <property type="term" value="C:cytoplasmic dynein complex"/>
    <property type="evidence" value="ECO:0007669"/>
    <property type="project" value="TreeGrafter"/>
</dbReference>
<dbReference type="OMA" id="ANDHAWW"/>
<keyword evidence="1" id="KW-0812">Transmembrane</keyword>
<keyword evidence="1" id="KW-1133">Transmembrane helix</keyword>
<dbReference type="GO" id="GO:0045505">
    <property type="term" value="F:dynein intermediate chain binding"/>
    <property type="evidence" value="ECO:0007669"/>
    <property type="project" value="TreeGrafter"/>
</dbReference>
<dbReference type="SUPFAM" id="SSF54648">
    <property type="entry name" value="DLC"/>
    <property type="match status" value="2"/>
</dbReference>